<reference evidence="1 2" key="2">
    <citation type="journal article" date="2013" name="Stand. Genomic Sci.">
        <title>Complete genome sequence of Halorhodospira halophila SL1.</title>
        <authorList>
            <person name="Challacombe J.F."/>
            <person name="Majid S."/>
            <person name="Deole R."/>
            <person name="Brettin T.S."/>
            <person name="Bruce D."/>
            <person name="Delano S.F."/>
            <person name="Detter J.C."/>
            <person name="Gleasner C.D."/>
            <person name="Han C.S."/>
            <person name="Misra M."/>
            <person name="Reitenga K.G."/>
            <person name="Mikhailova N."/>
            <person name="Woyke T."/>
            <person name="Pitluck S."/>
            <person name="Nolan M."/>
            <person name="Land M.L."/>
            <person name="Saunders E."/>
            <person name="Tapia R."/>
            <person name="Lapidus A."/>
            <person name="Ivanova N."/>
            <person name="Hoff W.D."/>
        </authorList>
    </citation>
    <scope>NUCLEOTIDE SEQUENCE [LARGE SCALE GENOMIC DNA]</scope>
    <source>
        <strain evidence="2">DSM 244 / SL1</strain>
    </source>
</reference>
<dbReference type="AlphaFoldDB" id="A1WTF8"/>
<name>A1WTF8_HALHL</name>
<dbReference type="KEGG" id="hha:Hhal_0176"/>
<evidence type="ECO:0000313" key="1">
    <source>
        <dbReference type="EMBL" id="ABM60970.1"/>
    </source>
</evidence>
<accession>A1WTF8</accession>
<dbReference type="HOGENOM" id="CLU_2068147_0_0_6"/>
<gene>
    <name evidence="1" type="ordered locus">Hhal_0176</name>
</gene>
<evidence type="ECO:0000313" key="2">
    <source>
        <dbReference type="Proteomes" id="UP000000647"/>
    </source>
</evidence>
<dbReference type="RefSeq" id="WP_011812993.1">
    <property type="nucleotide sequence ID" value="NC_008789.1"/>
</dbReference>
<protein>
    <submittedName>
        <fullName evidence="1">Uncharacterized protein</fullName>
    </submittedName>
</protein>
<dbReference type="OrthoDB" id="5796581at2"/>
<organism evidence="1 2">
    <name type="scientific">Halorhodospira halophila (strain DSM 244 / SL1)</name>
    <name type="common">Ectothiorhodospira halophila (strain DSM 244 / SL1)</name>
    <dbReference type="NCBI Taxonomy" id="349124"/>
    <lineage>
        <taxon>Bacteria</taxon>
        <taxon>Pseudomonadati</taxon>
        <taxon>Pseudomonadota</taxon>
        <taxon>Gammaproteobacteria</taxon>
        <taxon>Chromatiales</taxon>
        <taxon>Ectothiorhodospiraceae</taxon>
        <taxon>Halorhodospira</taxon>
    </lineage>
</organism>
<reference evidence="2" key="1">
    <citation type="submission" date="2006-12" db="EMBL/GenBank/DDBJ databases">
        <title>Complete sequence of Halorhodospira halophila SL1.</title>
        <authorList>
            <consortium name="US DOE Joint Genome Institute"/>
            <person name="Copeland A."/>
            <person name="Lucas S."/>
            <person name="Lapidus A."/>
            <person name="Barry K."/>
            <person name="Detter J.C."/>
            <person name="Glavina del Rio T."/>
            <person name="Hammon N."/>
            <person name="Israni S."/>
            <person name="Dalin E."/>
            <person name="Tice H."/>
            <person name="Pitluck S."/>
            <person name="Saunders E."/>
            <person name="Brettin T."/>
            <person name="Bruce D."/>
            <person name="Han C."/>
            <person name="Tapia R."/>
            <person name="Schmutz J."/>
            <person name="Larimer F."/>
            <person name="Land M."/>
            <person name="Hauser L."/>
            <person name="Kyrpides N."/>
            <person name="Mikhailova N."/>
            <person name="Hoff W."/>
            <person name="Richardson P."/>
        </authorList>
    </citation>
    <scope>NUCLEOTIDE SEQUENCE [LARGE SCALE GENOMIC DNA]</scope>
    <source>
        <strain evidence="2">DSM 244 / SL1</strain>
    </source>
</reference>
<sequence length="132" mass="13940">MFTALVSPQYAERNGQATTVAGGFIAHGLVPPHRDHGEQTGWFYALLPGRPDSVDPEHVRPFPADQLEAVLLAERDRYLEMAQSDGDAVWADAAAAIGDMIGCLHRAQLQGDARYTALGEASPADAGANGAA</sequence>
<dbReference type="EMBL" id="CP000544">
    <property type="protein sequence ID" value="ABM60970.1"/>
    <property type="molecule type" value="Genomic_DNA"/>
</dbReference>
<keyword evidence="2" id="KW-1185">Reference proteome</keyword>
<proteinExistence type="predicted"/>
<dbReference type="Proteomes" id="UP000000647">
    <property type="component" value="Chromosome"/>
</dbReference>